<dbReference type="AlphaFoldDB" id="M3D689"/>
<sequence>MIKEKTNSSAWPYVCYMQCNAILPEDPRTAAPKRPPNPLWPCLTSDLTIASPHEEKNTNAMQSEDRPMPPSSSYNTDPHPPAFQHCCFSARNHT</sequence>
<feature type="region of interest" description="Disordered" evidence="1">
    <location>
        <begin position="51"/>
        <end position="83"/>
    </location>
</feature>
<dbReference type="Proteomes" id="UP000016931">
    <property type="component" value="Unassembled WGS sequence"/>
</dbReference>
<evidence type="ECO:0000256" key="1">
    <source>
        <dbReference type="SAM" id="MobiDB-lite"/>
    </source>
</evidence>
<name>M3D689_SPHMS</name>
<accession>M3D689</accession>
<evidence type="ECO:0000313" key="3">
    <source>
        <dbReference type="Proteomes" id="UP000016931"/>
    </source>
</evidence>
<dbReference type="GeneID" id="27899119"/>
<evidence type="ECO:0000313" key="2">
    <source>
        <dbReference type="EMBL" id="EMF13695.1"/>
    </source>
</evidence>
<dbReference type="HOGENOM" id="CLU_2387571_0_0_1"/>
<gene>
    <name evidence="2" type="ORF">SEPMUDRAFT_125412</name>
</gene>
<dbReference type="OrthoDB" id="5418749at2759"/>
<reference evidence="2 3" key="1">
    <citation type="journal article" date="2012" name="PLoS Pathog.">
        <title>Diverse lifestyles and strategies of plant pathogenesis encoded in the genomes of eighteen Dothideomycetes fungi.</title>
        <authorList>
            <person name="Ohm R.A."/>
            <person name="Feau N."/>
            <person name="Henrissat B."/>
            <person name="Schoch C.L."/>
            <person name="Horwitz B.A."/>
            <person name="Barry K.W."/>
            <person name="Condon B.J."/>
            <person name="Copeland A.C."/>
            <person name="Dhillon B."/>
            <person name="Glaser F."/>
            <person name="Hesse C.N."/>
            <person name="Kosti I."/>
            <person name="LaButti K."/>
            <person name="Lindquist E.A."/>
            <person name="Lucas S."/>
            <person name="Salamov A.A."/>
            <person name="Bradshaw R.E."/>
            <person name="Ciuffetti L."/>
            <person name="Hamelin R.C."/>
            <person name="Kema G.H.J."/>
            <person name="Lawrence C."/>
            <person name="Scott J.A."/>
            <person name="Spatafora J.W."/>
            <person name="Turgeon B.G."/>
            <person name="de Wit P.J.G.M."/>
            <person name="Zhong S."/>
            <person name="Goodwin S.B."/>
            <person name="Grigoriev I.V."/>
        </authorList>
    </citation>
    <scope>NUCLEOTIDE SEQUENCE [LARGE SCALE GENOMIC DNA]</scope>
    <source>
        <strain evidence="2 3">SO2202</strain>
    </source>
</reference>
<dbReference type="EMBL" id="KB456263">
    <property type="protein sequence ID" value="EMF13695.1"/>
    <property type="molecule type" value="Genomic_DNA"/>
</dbReference>
<feature type="compositionally biased region" description="Basic and acidic residues" evidence="1">
    <location>
        <begin position="52"/>
        <end position="67"/>
    </location>
</feature>
<protein>
    <submittedName>
        <fullName evidence="2">Uncharacterized protein</fullName>
    </submittedName>
</protein>
<proteinExistence type="predicted"/>
<dbReference type="RefSeq" id="XP_016761816.1">
    <property type="nucleotide sequence ID" value="XM_016901982.1"/>
</dbReference>
<keyword evidence="3" id="KW-1185">Reference proteome</keyword>
<organism evidence="2 3">
    <name type="scientific">Sphaerulina musiva (strain SO2202)</name>
    <name type="common">Poplar stem canker fungus</name>
    <name type="synonym">Septoria musiva</name>
    <dbReference type="NCBI Taxonomy" id="692275"/>
    <lineage>
        <taxon>Eukaryota</taxon>
        <taxon>Fungi</taxon>
        <taxon>Dikarya</taxon>
        <taxon>Ascomycota</taxon>
        <taxon>Pezizomycotina</taxon>
        <taxon>Dothideomycetes</taxon>
        <taxon>Dothideomycetidae</taxon>
        <taxon>Mycosphaerellales</taxon>
        <taxon>Mycosphaerellaceae</taxon>
        <taxon>Sphaerulina</taxon>
    </lineage>
</organism>